<dbReference type="InterPro" id="IPR052027">
    <property type="entry name" value="PspC"/>
</dbReference>
<evidence type="ECO:0000256" key="3">
    <source>
        <dbReference type="ARBA" id="ARBA00022692"/>
    </source>
</evidence>
<dbReference type="EMBL" id="FOGO01000011">
    <property type="protein sequence ID" value="SES19218.1"/>
    <property type="molecule type" value="Genomic_DNA"/>
</dbReference>
<feature type="transmembrane region" description="Helical" evidence="7">
    <location>
        <begin position="374"/>
        <end position="397"/>
    </location>
</feature>
<feature type="transmembrane region" description="Helical" evidence="7">
    <location>
        <begin position="348"/>
        <end position="368"/>
    </location>
</feature>
<keyword evidence="3 7" id="KW-0812">Transmembrane</keyword>
<feature type="transmembrane region" description="Helical" evidence="7">
    <location>
        <begin position="190"/>
        <end position="207"/>
    </location>
</feature>
<feature type="region of interest" description="Disordered" evidence="6">
    <location>
        <begin position="314"/>
        <end position="338"/>
    </location>
</feature>
<dbReference type="STRING" id="943816.AN217_26130"/>
<feature type="region of interest" description="Disordered" evidence="6">
    <location>
        <begin position="557"/>
        <end position="612"/>
    </location>
</feature>
<proteinExistence type="predicted"/>
<dbReference type="Pfam" id="PF04024">
    <property type="entry name" value="PspC"/>
    <property type="match status" value="1"/>
</dbReference>
<evidence type="ECO:0000256" key="5">
    <source>
        <dbReference type="ARBA" id="ARBA00023136"/>
    </source>
</evidence>
<protein>
    <submittedName>
        <fullName evidence="9">Phage shock protein PspC (Stress-responsive transcriptional regulator)</fullName>
    </submittedName>
</protein>
<sequence>MSEEEQHPAEPAAGADREGRASASGADREGPASASGGGAGREGADRTDAGQQGRAAGGGSGAGAGAGAGEGSGAGGGSGAGAGHGTAGKGAAPGTAKAGGASWGAHNPVPEPRSGRPRRSRTHKVAGGVCGGLGRYFDLDPVIFRVPLVVLSVVGGLGFVFYGFAWLLIPAEGETQNEGRRLLSGRVEGSSLSAVLVALVGCGLFLASIGNRSVPFSLLLVGAVAGAAYWSQHRRQAEAAGAEGAQIDPATAHAVADAPPEAQAPPVAGPASWWREPLTKEAGATKGAGPAPWQPGGATGYLWGPEGALPAATSSASYGNPWGPPRVPARGAGTGGMPPARRGARGSLGGFTLLLALLAGGIGTAAAWETHPLGTTLVVGLSCALAVFGLGLALSAFVGRTGPGTLVCVVLTAGLLAGASALPDDIATHVRETHWMPTSVAEVRPRYELGSGTGELDLSGTGLKAGQTLRTGARVGAGEIKVVVPANAVVEVRADVGMGEMSFPRALNADGDVVHDRAGGLGTNRKLTLRPFDGAKPGGTIVVKLSAGAGRVEVVRALPSGERSDTGPSSGGGTRQSAALGAGPRTGDGPGPDSGGARQLRGADTSMTGGIR</sequence>
<feature type="region of interest" description="Disordered" evidence="6">
    <location>
        <begin position="1"/>
        <end position="123"/>
    </location>
</feature>
<dbReference type="RefSeq" id="WP_075002146.1">
    <property type="nucleotide sequence ID" value="NZ_FOGO01000011.1"/>
</dbReference>
<feature type="transmembrane region" description="Helical" evidence="7">
    <location>
        <begin position="404"/>
        <end position="422"/>
    </location>
</feature>
<feature type="transmembrane region" description="Helical" evidence="7">
    <location>
        <begin position="148"/>
        <end position="169"/>
    </location>
</feature>
<feature type="compositionally biased region" description="Gly residues" evidence="6">
    <location>
        <begin position="55"/>
        <end position="88"/>
    </location>
</feature>
<evidence type="ECO:0000256" key="6">
    <source>
        <dbReference type="SAM" id="MobiDB-lite"/>
    </source>
</evidence>
<dbReference type="GO" id="GO:0005886">
    <property type="term" value="C:plasma membrane"/>
    <property type="evidence" value="ECO:0007669"/>
    <property type="project" value="UniProtKB-SubCell"/>
</dbReference>
<evidence type="ECO:0000313" key="9">
    <source>
        <dbReference type="EMBL" id="SES19218.1"/>
    </source>
</evidence>
<keyword evidence="2" id="KW-1003">Cell membrane</keyword>
<dbReference type="Proteomes" id="UP000182841">
    <property type="component" value="Unassembled WGS sequence"/>
</dbReference>
<evidence type="ECO:0000259" key="8">
    <source>
        <dbReference type="Pfam" id="PF04024"/>
    </source>
</evidence>
<feature type="compositionally biased region" description="Gly residues" evidence="6">
    <location>
        <begin position="584"/>
        <end position="594"/>
    </location>
</feature>
<comment type="subcellular location">
    <subcellularLocation>
        <location evidence="1">Cell membrane</location>
        <topology evidence="1">Single-pass membrane protein</topology>
    </subcellularLocation>
</comment>
<evidence type="ECO:0000256" key="2">
    <source>
        <dbReference type="ARBA" id="ARBA00022475"/>
    </source>
</evidence>
<feature type="transmembrane region" description="Helical" evidence="7">
    <location>
        <begin position="213"/>
        <end position="230"/>
    </location>
</feature>
<reference evidence="10" key="1">
    <citation type="submission" date="2016-10" db="EMBL/GenBank/DDBJ databases">
        <authorList>
            <person name="Varghese N."/>
            <person name="Submissions S."/>
        </authorList>
    </citation>
    <scope>NUCLEOTIDE SEQUENCE [LARGE SCALE GENOMIC DNA]</scope>
    <source>
        <strain evidence="10">CGMCC 4.6825</strain>
    </source>
</reference>
<feature type="domain" description="Phage shock protein PspC N-terminal" evidence="8">
    <location>
        <begin position="116"/>
        <end position="172"/>
    </location>
</feature>
<dbReference type="AlphaFoldDB" id="A0A1H9VCA4"/>
<name>A0A1H9VCA4_9ACTN</name>
<feature type="region of interest" description="Disordered" evidence="6">
    <location>
        <begin position="253"/>
        <end position="272"/>
    </location>
</feature>
<keyword evidence="4 7" id="KW-1133">Transmembrane helix</keyword>
<accession>A0A1H9VCA4</accession>
<dbReference type="InterPro" id="IPR007168">
    <property type="entry name" value="Phageshock_PspC_N"/>
</dbReference>
<dbReference type="PANTHER" id="PTHR33885">
    <property type="entry name" value="PHAGE SHOCK PROTEIN C"/>
    <property type="match status" value="1"/>
</dbReference>
<evidence type="ECO:0000256" key="4">
    <source>
        <dbReference type="ARBA" id="ARBA00022989"/>
    </source>
</evidence>
<feature type="compositionally biased region" description="Basic and acidic residues" evidence="6">
    <location>
        <begin position="15"/>
        <end position="30"/>
    </location>
</feature>
<gene>
    <name evidence="9" type="ORF">SAMN05421870_111149</name>
</gene>
<keyword evidence="5 7" id="KW-0472">Membrane</keyword>
<evidence type="ECO:0000313" key="10">
    <source>
        <dbReference type="Proteomes" id="UP000182841"/>
    </source>
</evidence>
<dbReference type="OrthoDB" id="3535301at2"/>
<dbReference type="PANTHER" id="PTHR33885:SF3">
    <property type="entry name" value="PHAGE SHOCK PROTEIN C"/>
    <property type="match status" value="1"/>
</dbReference>
<evidence type="ECO:0000256" key="1">
    <source>
        <dbReference type="ARBA" id="ARBA00004162"/>
    </source>
</evidence>
<keyword evidence="10" id="KW-1185">Reference proteome</keyword>
<evidence type="ECO:0000256" key="7">
    <source>
        <dbReference type="SAM" id="Phobius"/>
    </source>
</evidence>
<feature type="compositionally biased region" description="Low complexity" evidence="6">
    <location>
        <begin position="89"/>
        <end position="100"/>
    </location>
</feature>
<organism evidence="9 10">
    <name type="scientific">Streptomyces qinglanensis</name>
    <dbReference type="NCBI Taxonomy" id="943816"/>
    <lineage>
        <taxon>Bacteria</taxon>
        <taxon>Bacillati</taxon>
        <taxon>Actinomycetota</taxon>
        <taxon>Actinomycetes</taxon>
        <taxon>Kitasatosporales</taxon>
        <taxon>Streptomycetaceae</taxon>
        <taxon>Streptomyces</taxon>
    </lineage>
</organism>